<dbReference type="PROSITE" id="PS50263">
    <property type="entry name" value="CN_HYDROLASE"/>
    <property type="match status" value="1"/>
</dbReference>
<dbReference type="OrthoDB" id="10250282at2759"/>
<dbReference type="GO" id="GO:0006107">
    <property type="term" value="P:oxaloacetate metabolic process"/>
    <property type="evidence" value="ECO:0007669"/>
    <property type="project" value="TreeGrafter"/>
</dbReference>
<dbReference type="PANTHER" id="PTHR23088">
    <property type="entry name" value="NITRILASE-RELATED"/>
    <property type="match status" value="1"/>
</dbReference>
<name>A0A8H7PY20_MORIS</name>
<comment type="similarity">
    <text evidence="1">Belongs to the carbon-nitrogen hydrolase superfamily. NIT1/NIT2 family.</text>
</comment>
<dbReference type="Proteomes" id="UP000654370">
    <property type="component" value="Unassembled WGS sequence"/>
</dbReference>
<dbReference type="SUPFAM" id="SSF56317">
    <property type="entry name" value="Carbon-nitrogen hydrolase"/>
    <property type="match status" value="1"/>
</dbReference>
<feature type="domain" description="CN hydrolase" evidence="3">
    <location>
        <begin position="29"/>
        <end position="277"/>
    </location>
</feature>
<dbReference type="AlphaFoldDB" id="A0A8H7PY20"/>
<evidence type="ECO:0000259" key="3">
    <source>
        <dbReference type="PROSITE" id="PS50263"/>
    </source>
</evidence>
<proteinExistence type="inferred from homology"/>
<dbReference type="PANTHER" id="PTHR23088:SF30">
    <property type="entry name" value="OMEGA-AMIDASE NIT2"/>
    <property type="match status" value="1"/>
</dbReference>
<keyword evidence="2" id="KW-0378">Hydrolase</keyword>
<evidence type="ECO:0000313" key="5">
    <source>
        <dbReference type="Proteomes" id="UP000654370"/>
    </source>
</evidence>
<reference evidence="4" key="1">
    <citation type="submission" date="2020-12" db="EMBL/GenBank/DDBJ databases">
        <title>Metabolic potential, ecology and presence of endohyphal bacteria is reflected in genomic diversity of Mucoromycotina.</title>
        <authorList>
            <person name="Muszewska A."/>
            <person name="Okrasinska A."/>
            <person name="Steczkiewicz K."/>
            <person name="Drgas O."/>
            <person name="Orlowska M."/>
            <person name="Perlinska-Lenart U."/>
            <person name="Aleksandrzak-Piekarczyk T."/>
            <person name="Szatraj K."/>
            <person name="Zielenkiewicz U."/>
            <person name="Pilsyk S."/>
            <person name="Malc E."/>
            <person name="Mieczkowski P."/>
            <person name="Kruszewska J.S."/>
            <person name="Biernat P."/>
            <person name="Pawlowska J."/>
        </authorList>
    </citation>
    <scope>NUCLEOTIDE SEQUENCE</scope>
    <source>
        <strain evidence="4">WA0000067209</strain>
    </source>
</reference>
<organism evidence="4 5">
    <name type="scientific">Mortierella isabellina</name>
    <name type="common">Filamentous fungus</name>
    <name type="synonym">Umbelopsis isabellina</name>
    <dbReference type="NCBI Taxonomy" id="91625"/>
    <lineage>
        <taxon>Eukaryota</taxon>
        <taxon>Fungi</taxon>
        <taxon>Fungi incertae sedis</taxon>
        <taxon>Mucoromycota</taxon>
        <taxon>Mucoromycotina</taxon>
        <taxon>Umbelopsidomycetes</taxon>
        <taxon>Umbelopsidales</taxon>
        <taxon>Umbelopsidaceae</taxon>
        <taxon>Umbelopsis</taxon>
    </lineage>
</organism>
<dbReference type="InterPro" id="IPR001110">
    <property type="entry name" value="UPF0012_CS"/>
</dbReference>
<dbReference type="InterPro" id="IPR045254">
    <property type="entry name" value="Nit1/2_C-N_Hydrolase"/>
</dbReference>
<dbReference type="Gene3D" id="3.60.110.10">
    <property type="entry name" value="Carbon-nitrogen hydrolase"/>
    <property type="match status" value="1"/>
</dbReference>
<dbReference type="GO" id="GO:0006541">
    <property type="term" value="P:glutamine metabolic process"/>
    <property type="evidence" value="ECO:0007669"/>
    <property type="project" value="TreeGrafter"/>
</dbReference>
<dbReference type="GO" id="GO:0006528">
    <property type="term" value="P:asparagine metabolic process"/>
    <property type="evidence" value="ECO:0007669"/>
    <property type="project" value="TreeGrafter"/>
</dbReference>
<dbReference type="FunFam" id="3.60.110.10:FF:000002">
    <property type="entry name" value="Nitrilase family member 2"/>
    <property type="match status" value="1"/>
</dbReference>
<dbReference type="CDD" id="cd07572">
    <property type="entry name" value="nit"/>
    <property type="match status" value="1"/>
</dbReference>
<comment type="caution">
    <text evidence="4">The sequence shown here is derived from an EMBL/GenBank/DDBJ whole genome shotgun (WGS) entry which is preliminary data.</text>
</comment>
<protein>
    <recommendedName>
        <fullName evidence="3">CN hydrolase domain-containing protein</fullName>
    </recommendedName>
</protein>
<evidence type="ECO:0000256" key="1">
    <source>
        <dbReference type="ARBA" id="ARBA00010613"/>
    </source>
</evidence>
<dbReference type="EMBL" id="JAEPQZ010000004">
    <property type="protein sequence ID" value="KAG2182372.1"/>
    <property type="molecule type" value="Genomic_DNA"/>
</dbReference>
<dbReference type="GO" id="GO:0050152">
    <property type="term" value="F:omega-amidase activity"/>
    <property type="evidence" value="ECO:0007669"/>
    <property type="project" value="TreeGrafter"/>
</dbReference>
<accession>A0A8H7PY20</accession>
<sequence>MLSAITKRIAPSFSALSRNMSVNVQGSPFKLALIQLAVTDSKEHNLKHAHERVMEASKQGAKVVVLPECFNSPYGTKHFPEYAEDIPEGASITALSAMAKEAKVYLFGGSIPERESSTGKIFNTLTVYNPLGEMIAKHRKVHLFDIDIPNKIRFQESEILTGGSWLTHVDTEYGKFGTAICYDIRFPEIAMIAARKGCIAMIYPGAFNTTTGPLHWELLQRARSAVDNEMYVAACSPARDESTEYHAWGHSTIVDPKGQVLATCEEKEAIIYATIDPQEILDTRKHIPLYGQRRFDVYEDVSQKAEESSDGKITLKE</sequence>
<evidence type="ECO:0000313" key="4">
    <source>
        <dbReference type="EMBL" id="KAG2182372.1"/>
    </source>
</evidence>
<keyword evidence="5" id="KW-1185">Reference proteome</keyword>
<dbReference type="PROSITE" id="PS01227">
    <property type="entry name" value="UPF0012"/>
    <property type="match status" value="1"/>
</dbReference>
<dbReference type="Pfam" id="PF00795">
    <property type="entry name" value="CN_hydrolase"/>
    <property type="match status" value="1"/>
</dbReference>
<dbReference type="GO" id="GO:0005739">
    <property type="term" value="C:mitochondrion"/>
    <property type="evidence" value="ECO:0007669"/>
    <property type="project" value="TreeGrafter"/>
</dbReference>
<gene>
    <name evidence="4" type="ORF">INT43_007302</name>
</gene>
<dbReference type="InterPro" id="IPR036526">
    <property type="entry name" value="C-N_Hydrolase_sf"/>
</dbReference>
<evidence type="ECO:0000256" key="2">
    <source>
        <dbReference type="ARBA" id="ARBA00022801"/>
    </source>
</evidence>
<dbReference type="InterPro" id="IPR003010">
    <property type="entry name" value="C-N_Hydrolase"/>
</dbReference>